<protein>
    <recommendedName>
        <fullName evidence="3">RRM domain-containing protein</fullName>
    </recommendedName>
</protein>
<organism evidence="1 2">
    <name type="scientific">Ascobolus immersus RN42</name>
    <dbReference type="NCBI Taxonomy" id="1160509"/>
    <lineage>
        <taxon>Eukaryota</taxon>
        <taxon>Fungi</taxon>
        <taxon>Dikarya</taxon>
        <taxon>Ascomycota</taxon>
        <taxon>Pezizomycotina</taxon>
        <taxon>Pezizomycetes</taxon>
        <taxon>Pezizales</taxon>
        <taxon>Ascobolaceae</taxon>
        <taxon>Ascobolus</taxon>
    </lineage>
</organism>
<gene>
    <name evidence="1" type="ORF">BJ508DRAFT_377414</name>
</gene>
<dbReference type="Proteomes" id="UP000275078">
    <property type="component" value="Unassembled WGS sequence"/>
</dbReference>
<dbReference type="GO" id="GO:0003676">
    <property type="term" value="F:nucleic acid binding"/>
    <property type="evidence" value="ECO:0007669"/>
    <property type="project" value="InterPro"/>
</dbReference>
<name>A0A3N4I332_ASCIM</name>
<evidence type="ECO:0000313" key="2">
    <source>
        <dbReference type="Proteomes" id="UP000275078"/>
    </source>
</evidence>
<dbReference type="AlphaFoldDB" id="A0A3N4I332"/>
<dbReference type="EMBL" id="ML119694">
    <property type="protein sequence ID" value="RPA79857.1"/>
    <property type="molecule type" value="Genomic_DNA"/>
</dbReference>
<dbReference type="SUPFAM" id="SSF54928">
    <property type="entry name" value="RNA-binding domain, RBD"/>
    <property type="match status" value="1"/>
</dbReference>
<keyword evidence="2" id="KW-1185">Reference proteome</keyword>
<accession>A0A3N4I332</accession>
<reference evidence="1 2" key="1">
    <citation type="journal article" date="2018" name="Nat. Ecol. Evol.">
        <title>Pezizomycetes genomes reveal the molecular basis of ectomycorrhizal truffle lifestyle.</title>
        <authorList>
            <person name="Murat C."/>
            <person name="Payen T."/>
            <person name="Noel B."/>
            <person name="Kuo A."/>
            <person name="Morin E."/>
            <person name="Chen J."/>
            <person name="Kohler A."/>
            <person name="Krizsan K."/>
            <person name="Balestrini R."/>
            <person name="Da Silva C."/>
            <person name="Montanini B."/>
            <person name="Hainaut M."/>
            <person name="Levati E."/>
            <person name="Barry K.W."/>
            <person name="Belfiori B."/>
            <person name="Cichocki N."/>
            <person name="Clum A."/>
            <person name="Dockter R.B."/>
            <person name="Fauchery L."/>
            <person name="Guy J."/>
            <person name="Iotti M."/>
            <person name="Le Tacon F."/>
            <person name="Lindquist E.A."/>
            <person name="Lipzen A."/>
            <person name="Malagnac F."/>
            <person name="Mello A."/>
            <person name="Molinier V."/>
            <person name="Miyauchi S."/>
            <person name="Poulain J."/>
            <person name="Riccioni C."/>
            <person name="Rubini A."/>
            <person name="Sitrit Y."/>
            <person name="Splivallo R."/>
            <person name="Traeger S."/>
            <person name="Wang M."/>
            <person name="Zifcakova L."/>
            <person name="Wipf D."/>
            <person name="Zambonelli A."/>
            <person name="Paolocci F."/>
            <person name="Nowrousian M."/>
            <person name="Ottonello S."/>
            <person name="Baldrian P."/>
            <person name="Spatafora J.W."/>
            <person name="Henrissat B."/>
            <person name="Nagy L.G."/>
            <person name="Aury J.M."/>
            <person name="Wincker P."/>
            <person name="Grigoriev I.V."/>
            <person name="Bonfante P."/>
            <person name="Martin F.M."/>
        </authorList>
    </citation>
    <scope>NUCLEOTIDE SEQUENCE [LARGE SCALE GENOMIC DNA]</scope>
    <source>
        <strain evidence="1 2">RN42</strain>
    </source>
</reference>
<dbReference type="CDD" id="cd00590">
    <property type="entry name" value="RRM_SF"/>
    <property type="match status" value="1"/>
</dbReference>
<proteinExistence type="predicted"/>
<evidence type="ECO:0000313" key="1">
    <source>
        <dbReference type="EMBL" id="RPA79857.1"/>
    </source>
</evidence>
<evidence type="ECO:0008006" key="3">
    <source>
        <dbReference type="Google" id="ProtNLM"/>
    </source>
</evidence>
<sequence>MKSPQQVAYDIADAIPNLMDKQFSMEQIFNVLVDTYRPVCDRGELFLKHFIFDKLRGLTFTINNMNTLSQEVVDLCQARLRLPQARVCNIPEGLGPGVTAELRRFFSRYDVRSVGPVEANHTALVVFGSEEAKQQAFEWADSFRHYFHGAILQLANDQVTDEWLSGHGTMRPPPPSSHIVPHLGHDQVYVTDWPYHLYKAEEILLIFAPFRPVRTRWIHDIPDRWSPTALIVTFRNLAIQRRAIELLDGRQLLYKALSVKPCAYYLN</sequence>
<dbReference type="InterPro" id="IPR035979">
    <property type="entry name" value="RBD_domain_sf"/>
</dbReference>